<proteinExistence type="predicted"/>
<reference evidence="1 2" key="1">
    <citation type="submission" date="2014-04" db="EMBL/GenBank/DDBJ databases">
        <authorList>
            <consortium name="DOE Joint Genome Institute"/>
            <person name="Kuo A."/>
            <person name="Kohler A."/>
            <person name="Costa M.D."/>
            <person name="Nagy L.G."/>
            <person name="Floudas D."/>
            <person name="Copeland A."/>
            <person name="Barry K.W."/>
            <person name="Cichocki N."/>
            <person name="Veneault-Fourrey C."/>
            <person name="LaButti K."/>
            <person name="Lindquist E.A."/>
            <person name="Lipzen A."/>
            <person name="Lundell T."/>
            <person name="Morin E."/>
            <person name="Murat C."/>
            <person name="Sun H."/>
            <person name="Tunlid A."/>
            <person name="Henrissat B."/>
            <person name="Grigoriev I.V."/>
            <person name="Hibbett D.S."/>
            <person name="Martin F."/>
            <person name="Nordberg H.P."/>
            <person name="Cantor M.N."/>
            <person name="Hua S.X."/>
        </authorList>
    </citation>
    <scope>NUCLEOTIDE SEQUENCE [LARGE SCALE GENOMIC DNA]</scope>
    <source>
        <strain evidence="1 2">441</strain>
    </source>
</reference>
<evidence type="ECO:0000313" key="1">
    <source>
        <dbReference type="EMBL" id="KIK14312.1"/>
    </source>
</evidence>
<evidence type="ECO:0000313" key="2">
    <source>
        <dbReference type="Proteomes" id="UP000054018"/>
    </source>
</evidence>
<dbReference type="Proteomes" id="UP000054018">
    <property type="component" value="Unassembled WGS sequence"/>
</dbReference>
<name>A0A0C9YVV7_9AGAM</name>
<dbReference type="STRING" id="765257.A0A0C9YVV7"/>
<dbReference type="Gene3D" id="2.80.10.50">
    <property type="match status" value="1"/>
</dbReference>
<dbReference type="EMBL" id="KN833945">
    <property type="protein sequence ID" value="KIK14312.1"/>
    <property type="molecule type" value="Genomic_DNA"/>
</dbReference>
<accession>A0A0C9YVV7</accession>
<dbReference type="AlphaFoldDB" id="A0A0C9YVV7"/>
<organism evidence="1 2">
    <name type="scientific">Pisolithus microcarpus 441</name>
    <dbReference type="NCBI Taxonomy" id="765257"/>
    <lineage>
        <taxon>Eukaryota</taxon>
        <taxon>Fungi</taxon>
        <taxon>Dikarya</taxon>
        <taxon>Basidiomycota</taxon>
        <taxon>Agaricomycotina</taxon>
        <taxon>Agaricomycetes</taxon>
        <taxon>Agaricomycetidae</taxon>
        <taxon>Boletales</taxon>
        <taxon>Sclerodermatineae</taxon>
        <taxon>Pisolithaceae</taxon>
        <taxon>Pisolithus</taxon>
    </lineage>
</organism>
<reference evidence="2" key="2">
    <citation type="submission" date="2015-01" db="EMBL/GenBank/DDBJ databases">
        <title>Evolutionary Origins and Diversification of the Mycorrhizal Mutualists.</title>
        <authorList>
            <consortium name="DOE Joint Genome Institute"/>
            <consortium name="Mycorrhizal Genomics Consortium"/>
            <person name="Kohler A."/>
            <person name="Kuo A."/>
            <person name="Nagy L.G."/>
            <person name="Floudas D."/>
            <person name="Copeland A."/>
            <person name="Barry K.W."/>
            <person name="Cichocki N."/>
            <person name="Veneault-Fourrey C."/>
            <person name="LaButti K."/>
            <person name="Lindquist E.A."/>
            <person name="Lipzen A."/>
            <person name="Lundell T."/>
            <person name="Morin E."/>
            <person name="Murat C."/>
            <person name="Riley R."/>
            <person name="Ohm R."/>
            <person name="Sun H."/>
            <person name="Tunlid A."/>
            <person name="Henrissat B."/>
            <person name="Grigoriev I.V."/>
            <person name="Hibbett D.S."/>
            <person name="Martin F."/>
        </authorList>
    </citation>
    <scope>NUCLEOTIDE SEQUENCE [LARGE SCALE GENOMIC DNA]</scope>
    <source>
        <strain evidence="2">441</strain>
    </source>
</reference>
<gene>
    <name evidence="1" type="ORF">PISMIDRAFT_642834</name>
</gene>
<keyword evidence="2" id="KW-1185">Reference proteome</keyword>
<sequence length="180" mass="20234">MSFVDDKFLPSGNYAIINVGHNRPISFNEENDASLFVKFYLYTVTKWTIQGPSEVFVGLSPDADDGDEVASVRNPPKPHQRAIKRHSSDAQAYIIYSPSQPQLFWSLPHGSEGAIPQLSTDHDSKPSLWKFKRIESRAADDETVRIASNYFVYPTLPIPVFSSLTRSNGFLLPQSCVQRN</sequence>
<protein>
    <submittedName>
        <fullName evidence="1">Uncharacterized protein</fullName>
    </submittedName>
</protein>
<dbReference type="HOGENOM" id="CLU_1496816_0_0_1"/>